<dbReference type="InterPro" id="IPR007387">
    <property type="entry name" value="TRAP_DctQ"/>
</dbReference>
<keyword evidence="12" id="KW-1185">Reference proteome</keyword>
<comment type="function">
    <text evidence="9">Part of the tripartite ATP-independent periplasmic (TRAP) transport system.</text>
</comment>
<dbReference type="Pfam" id="PF04290">
    <property type="entry name" value="DctQ"/>
    <property type="match status" value="1"/>
</dbReference>
<evidence type="ECO:0000256" key="3">
    <source>
        <dbReference type="ARBA" id="ARBA00022475"/>
    </source>
</evidence>
<keyword evidence="6 9" id="KW-1133">Transmembrane helix</keyword>
<evidence type="ECO:0000256" key="8">
    <source>
        <dbReference type="ARBA" id="ARBA00038436"/>
    </source>
</evidence>
<evidence type="ECO:0000256" key="6">
    <source>
        <dbReference type="ARBA" id="ARBA00022989"/>
    </source>
</evidence>
<keyword evidence="5 9" id="KW-0812">Transmembrane</keyword>
<keyword evidence="7 9" id="KW-0472">Membrane</keyword>
<comment type="caution">
    <text evidence="11">The sequence shown here is derived from an EMBL/GenBank/DDBJ whole genome shotgun (WGS) entry which is preliminary data.</text>
</comment>
<feature type="transmembrane region" description="Helical" evidence="9">
    <location>
        <begin position="119"/>
        <end position="144"/>
    </location>
</feature>
<dbReference type="GO" id="GO:0022857">
    <property type="term" value="F:transmembrane transporter activity"/>
    <property type="evidence" value="ECO:0007669"/>
    <property type="project" value="UniProtKB-UniRule"/>
</dbReference>
<dbReference type="InterPro" id="IPR055348">
    <property type="entry name" value="DctQ"/>
</dbReference>
<feature type="transmembrane region" description="Helical" evidence="9">
    <location>
        <begin position="164"/>
        <end position="192"/>
    </location>
</feature>
<evidence type="ECO:0000256" key="1">
    <source>
        <dbReference type="ARBA" id="ARBA00004429"/>
    </source>
</evidence>
<dbReference type="EMBL" id="WUMV01000007">
    <property type="protein sequence ID" value="MXN66199.1"/>
    <property type="molecule type" value="Genomic_DNA"/>
</dbReference>
<dbReference type="PANTHER" id="PTHR35011:SF4">
    <property type="entry name" value="SLL1102 PROTEIN"/>
    <property type="match status" value="1"/>
</dbReference>
<keyword evidence="3" id="KW-1003">Cell membrane</keyword>
<feature type="domain" description="Tripartite ATP-independent periplasmic transporters DctQ component" evidence="10">
    <location>
        <begin position="45"/>
        <end position="189"/>
    </location>
</feature>
<evidence type="ECO:0000256" key="5">
    <source>
        <dbReference type="ARBA" id="ARBA00022692"/>
    </source>
</evidence>
<evidence type="ECO:0000256" key="7">
    <source>
        <dbReference type="ARBA" id="ARBA00023136"/>
    </source>
</evidence>
<evidence type="ECO:0000259" key="10">
    <source>
        <dbReference type="Pfam" id="PF04290"/>
    </source>
</evidence>
<evidence type="ECO:0000256" key="4">
    <source>
        <dbReference type="ARBA" id="ARBA00022519"/>
    </source>
</evidence>
<evidence type="ECO:0000256" key="2">
    <source>
        <dbReference type="ARBA" id="ARBA00022448"/>
    </source>
</evidence>
<organism evidence="11 12">
    <name type="scientific">Stappia sediminis</name>
    <dbReference type="NCBI Taxonomy" id="2692190"/>
    <lineage>
        <taxon>Bacteria</taxon>
        <taxon>Pseudomonadati</taxon>
        <taxon>Pseudomonadota</taxon>
        <taxon>Alphaproteobacteria</taxon>
        <taxon>Hyphomicrobiales</taxon>
        <taxon>Stappiaceae</taxon>
        <taxon>Stappia</taxon>
    </lineage>
</organism>
<dbReference type="GO" id="GO:0005886">
    <property type="term" value="C:plasma membrane"/>
    <property type="evidence" value="ECO:0007669"/>
    <property type="project" value="UniProtKB-SubCell"/>
</dbReference>
<protein>
    <recommendedName>
        <fullName evidence="9">TRAP transporter small permease protein</fullName>
    </recommendedName>
</protein>
<feature type="transmembrane region" description="Helical" evidence="9">
    <location>
        <begin position="30"/>
        <end position="51"/>
    </location>
</feature>
<name>A0A7X3LW29_9HYPH</name>
<gene>
    <name evidence="11" type="ORF">GR183_14890</name>
</gene>
<dbReference type="AlphaFoldDB" id="A0A7X3LW29"/>
<sequence length="225" mass="25314">MIVFFVLAVKRRGPGGYHAAMEAAEDIDRAVSLIGKVAAFLFIPMMVIIFYDVTQRKIIEYDSGFIDSGFYFSSTKLQELEWHLHAVLFMMCLGFAYVKDAHVRIELVRDRLSPRKRVWLELLGIVLFLIPYCIIIGKLGYTFAERAWNTNEISAAQTGLSHRWVIKAFLPLGFVILGAAGIAALLKCWVYLFGPPDLQERSGEYAGTHHADLPEDVVTKGPVTD</sequence>
<comment type="subcellular location">
    <subcellularLocation>
        <location evidence="1 9">Cell inner membrane</location>
        <topology evidence="1 9">Multi-pass membrane protein</topology>
    </subcellularLocation>
</comment>
<evidence type="ECO:0000313" key="12">
    <source>
        <dbReference type="Proteomes" id="UP000433101"/>
    </source>
</evidence>
<reference evidence="11 12" key="1">
    <citation type="submission" date="2019-12" db="EMBL/GenBank/DDBJ databases">
        <authorList>
            <person name="Li M."/>
        </authorList>
    </citation>
    <scope>NUCLEOTIDE SEQUENCE [LARGE SCALE GENOMIC DNA]</scope>
    <source>
        <strain evidence="11 12">GBMRC 2046</strain>
    </source>
</reference>
<dbReference type="Proteomes" id="UP000433101">
    <property type="component" value="Unassembled WGS sequence"/>
</dbReference>
<comment type="subunit">
    <text evidence="9">The complex comprises the extracytoplasmic solute receptor protein and the two transmembrane proteins.</text>
</comment>
<evidence type="ECO:0000313" key="11">
    <source>
        <dbReference type="EMBL" id="MXN66199.1"/>
    </source>
</evidence>
<comment type="similarity">
    <text evidence="8 9">Belongs to the TRAP transporter small permease family.</text>
</comment>
<keyword evidence="4 9" id="KW-0997">Cell inner membrane</keyword>
<dbReference type="PANTHER" id="PTHR35011">
    <property type="entry name" value="2,3-DIKETO-L-GULONATE TRAP TRANSPORTER SMALL PERMEASE PROTEIN YIAM"/>
    <property type="match status" value="1"/>
</dbReference>
<proteinExistence type="inferred from homology"/>
<accession>A0A7X3LW29</accession>
<keyword evidence="2 9" id="KW-0813">Transport</keyword>
<evidence type="ECO:0000256" key="9">
    <source>
        <dbReference type="RuleBase" id="RU369079"/>
    </source>
</evidence>
<feature type="transmembrane region" description="Helical" evidence="9">
    <location>
        <begin position="82"/>
        <end position="98"/>
    </location>
</feature>